<accession>A0A1V4KFN8</accession>
<evidence type="ECO:0000313" key="2">
    <source>
        <dbReference type="Proteomes" id="UP000190648"/>
    </source>
</evidence>
<sequence length="148" mass="17136">MQLFFVHSPSSSQKGGVTFGSLALYWILRGQNPGSSHSICNSVNLGIKLAYSNSREDYSEEGLGSRIFPALDQAYVEIFRCMNVTWLIPLREEDAEWASKGRENASHGYSLVVQSWWYDLLWFFMLPHHMSLQKKFENWPNFPFDMKC</sequence>
<name>A0A1V4KFN8_PATFA</name>
<evidence type="ECO:0000313" key="1">
    <source>
        <dbReference type="EMBL" id="OPJ83181.1"/>
    </source>
</evidence>
<reference evidence="1 2" key="1">
    <citation type="submission" date="2016-02" db="EMBL/GenBank/DDBJ databases">
        <title>Band-tailed pigeon sequencing and assembly.</title>
        <authorList>
            <person name="Soares A.E."/>
            <person name="Novak B.J."/>
            <person name="Rice E.S."/>
            <person name="O'Connell B."/>
            <person name="Chang D."/>
            <person name="Weber S."/>
            <person name="Shapiro B."/>
        </authorList>
    </citation>
    <scope>NUCLEOTIDE SEQUENCE [LARGE SCALE GENOMIC DNA]</scope>
    <source>
        <strain evidence="1">BTP2013</strain>
        <tissue evidence="1">Blood</tissue>
    </source>
</reference>
<dbReference type="EMBL" id="LSYS01003385">
    <property type="protein sequence ID" value="OPJ83181.1"/>
    <property type="molecule type" value="Genomic_DNA"/>
</dbReference>
<comment type="caution">
    <text evidence="1">The sequence shown here is derived from an EMBL/GenBank/DDBJ whole genome shotgun (WGS) entry which is preliminary data.</text>
</comment>
<protein>
    <submittedName>
        <fullName evidence="1">Uncharacterized protein</fullName>
    </submittedName>
</protein>
<proteinExistence type="predicted"/>
<gene>
    <name evidence="1" type="ORF">AV530_010575</name>
</gene>
<dbReference type="Proteomes" id="UP000190648">
    <property type="component" value="Unassembled WGS sequence"/>
</dbReference>
<organism evidence="1 2">
    <name type="scientific">Patagioenas fasciata monilis</name>
    <dbReference type="NCBI Taxonomy" id="372326"/>
    <lineage>
        <taxon>Eukaryota</taxon>
        <taxon>Metazoa</taxon>
        <taxon>Chordata</taxon>
        <taxon>Craniata</taxon>
        <taxon>Vertebrata</taxon>
        <taxon>Euteleostomi</taxon>
        <taxon>Archelosauria</taxon>
        <taxon>Archosauria</taxon>
        <taxon>Dinosauria</taxon>
        <taxon>Saurischia</taxon>
        <taxon>Theropoda</taxon>
        <taxon>Coelurosauria</taxon>
        <taxon>Aves</taxon>
        <taxon>Neognathae</taxon>
        <taxon>Neoaves</taxon>
        <taxon>Columbimorphae</taxon>
        <taxon>Columbiformes</taxon>
        <taxon>Columbidae</taxon>
        <taxon>Patagioenas</taxon>
    </lineage>
</organism>
<dbReference type="AlphaFoldDB" id="A0A1V4KFN8"/>
<keyword evidence="2" id="KW-1185">Reference proteome</keyword>